<dbReference type="SUPFAM" id="SSF51445">
    <property type="entry name" value="(Trans)glycosidases"/>
    <property type="match status" value="1"/>
</dbReference>
<dbReference type="EMBL" id="SJPJ01000001">
    <property type="protein sequence ID" value="TWT84416.1"/>
    <property type="molecule type" value="Genomic_DNA"/>
</dbReference>
<keyword evidence="3" id="KW-1185">Reference proteome</keyword>
<comment type="caution">
    <text evidence="2">The sequence shown here is derived from an EMBL/GenBank/DDBJ whole genome shotgun (WGS) entry which is preliminary data.</text>
</comment>
<accession>A0A5C5ZB89</accession>
<reference evidence="2 3" key="1">
    <citation type="submission" date="2019-02" db="EMBL/GenBank/DDBJ databases">
        <title>Deep-cultivation of Planctomycetes and their phenomic and genomic characterization uncovers novel biology.</title>
        <authorList>
            <person name="Wiegand S."/>
            <person name="Jogler M."/>
            <person name="Boedeker C."/>
            <person name="Pinto D."/>
            <person name="Vollmers J."/>
            <person name="Rivas-Marin E."/>
            <person name="Kohn T."/>
            <person name="Peeters S.H."/>
            <person name="Heuer A."/>
            <person name="Rast P."/>
            <person name="Oberbeckmann S."/>
            <person name="Bunk B."/>
            <person name="Jeske O."/>
            <person name="Meyerdierks A."/>
            <person name="Storesund J.E."/>
            <person name="Kallscheuer N."/>
            <person name="Luecker S."/>
            <person name="Lage O.M."/>
            <person name="Pohl T."/>
            <person name="Merkel B.J."/>
            <person name="Hornburger P."/>
            <person name="Mueller R.-W."/>
            <person name="Bruemmer F."/>
            <person name="Labrenz M."/>
            <person name="Spormann A.M."/>
            <person name="Op Den Camp H."/>
            <person name="Overmann J."/>
            <person name="Amann R."/>
            <person name="Jetten M.S.M."/>
            <person name="Mascher T."/>
            <person name="Medema M.H."/>
            <person name="Devos D.P."/>
            <person name="Kaster A.-K."/>
            <person name="Ovreas L."/>
            <person name="Rohde M."/>
            <person name="Galperin M.Y."/>
            <person name="Jogler C."/>
        </authorList>
    </citation>
    <scope>NUCLEOTIDE SEQUENCE [LARGE SCALE GENOMIC DNA]</scope>
    <source>
        <strain evidence="2 3">CA13</strain>
    </source>
</reference>
<dbReference type="RefSeq" id="WP_146402135.1">
    <property type="nucleotide sequence ID" value="NZ_SJPJ01000001.1"/>
</dbReference>
<evidence type="ECO:0008006" key="4">
    <source>
        <dbReference type="Google" id="ProtNLM"/>
    </source>
</evidence>
<dbReference type="OrthoDB" id="177731at2"/>
<dbReference type="InterPro" id="IPR051923">
    <property type="entry name" value="Glycosyl_Hydrolase_39"/>
</dbReference>
<proteinExistence type="predicted"/>
<dbReference type="Proteomes" id="UP000315010">
    <property type="component" value="Unassembled WGS sequence"/>
</dbReference>
<name>A0A5C5ZB89_9BACT</name>
<dbReference type="GO" id="GO:0004553">
    <property type="term" value="F:hydrolase activity, hydrolyzing O-glycosyl compounds"/>
    <property type="evidence" value="ECO:0007669"/>
    <property type="project" value="TreeGrafter"/>
</dbReference>
<dbReference type="PANTHER" id="PTHR12631:SF10">
    <property type="entry name" value="BETA-XYLOSIDASE-LIKE PROTEIN-RELATED"/>
    <property type="match status" value="1"/>
</dbReference>
<feature type="chain" id="PRO_5023022592" description="F5/8 type C domain protein" evidence="1">
    <location>
        <begin position="25"/>
        <end position="1090"/>
    </location>
</feature>
<evidence type="ECO:0000256" key="1">
    <source>
        <dbReference type="SAM" id="SignalP"/>
    </source>
</evidence>
<evidence type="ECO:0000313" key="3">
    <source>
        <dbReference type="Proteomes" id="UP000315010"/>
    </source>
</evidence>
<sequence length="1090" mass="120787" precursor="true">MKSLWRIGLVVVPLLVVAAVFADAAVCADEIGVPQDSAIGESLDGLQRLLLNPMDDVVSVNTGAWKMNDAYVSAANDVAAKLGCTALTLGGDAEQPGAKGDFTVSGSVAGETQTIGLWVHLTKEANVAQVGVQLADEEGESLVFLVPADWTGWKWVEVDLADVVQAYPQTDKNRVVDYPIQNVHVAWFAKAAGPAFLTVDSIVALTRLEDTTESSNTAKWSVPERVDAGNTLSASVYATNFSDQPFRYTVRYSLQRDPAFYSQPLPDPVFGSDHAAGAHSWLVFDGKIVEDTGSTDGKLWTSPTTNYQKEHYTEALQFVDLGQVRDIRKMTWSSGDANHTWFVDVFASEDGETFNAVPSLKGVDHHKKWGWNEFPMEEPFRARVLKFRYRTAGGRENLIAFPAELGIYDGADDEVIALPQVGPVVEEGTVEFDVPARSFSTRVLSFSRPLDSGAYLLGLSLEHEGSREHFYRHVFCNLEEQPELITKDSRIALNSADVDLVPKLRELGVGFVRFENGKWPFVSANPHQYAFNGEVAPWHLSLDNIFQSYHEAGIGVLTYMFLTPQWASSAPADALERMRASFPPQDLSLYGEFCFQMAARYGSVKHPEDVLLTTDKRSGMDLVKYYEMWNEPNLNPSPEATWGGWAAPVDTYYEMMKFGAEAVKRADPNALVTSAGYAGMSTDVVDPLRLYEYPDGTHPLDLIDLINVHFYSGHEPPETCRTDGNAKVTSSTTFPENLRQLSKWRDRYAPEMPIWMTETGYDSAGPFGTTEAIQAARLPRVVMLCLANGIEKVFVYRETGSTPSQHACSGVLRNDFSRKPSWYTLGTAIRQMHGVNGGARRLPHPDENVWLMEWDASGKPLLTAWTVNGTTRLGNELGACTVTDSFGGTAAVDGTGEIEITPYPLYLTDFAGLDRLGELRAEYDRREAAQAIRLDKIAKLRKYLFDFGSTERVGRDSYEGHPSDYVPVLSTNVRDEENAFGFDKPALRDDDQPWMGNAKLDRDGTRVRDHVFQFSIAPGRYDLTMKVVPFSDRGQLNVTGVVGGPLTIDVQKDDPVKTFQIEVAGDDPVLGVQVNNDYGYFRWIRCVECL</sequence>
<dbReference type="AlphaFoldDB" id="A0A5C5ZB89"/>
<dbReference type="PANTHER" id="PTHR12631">
    <property type="entry name" value="ALPHA-L-IDURONIDASE"/>
    <property type="match status" value="1"/>
</dbReference>
<gene>
    <name evidence="2" type="ORF">CA13_58940</name>
</gene>
<evidence type="ECO:0000313" key="2">
    <source>
        <dbReference type="EMBL" id="TWT84416.1"/>
    </source>
</evidence>
<protein>
    <recommendedName>
        <fullName evidence="4">F5/8 type C domain protein</fullName>
    </recommendedName>
</protein>
<feature type="signal peptide" evidence="1">
    <location>
        <begin position="1"/>
        <end position="24"/>
    </location>
</feature>
<dbReference type="InterPro" id="IPR017853">
    <property type="entry name" value="GH"/>
</dbReference>
<keyword evidence="1" id="KW-0732">Signal</keyword>
<organism evidence="2 3">
    <name type="scientific">Novipirellula herctigrandis</name>
    <dbReference type="NCBI Taxonomy" id="2527986"/>
    <lineage>
        <taxon>Bacteria</taxon>
        <taxon>Pseudomonadati</taxon>
        <taxon>Planctomycetota</taxon>
        <taxon>Planctomycetia</taxon>
        <taxon>Pirellulales</taxon>
        <taxon>Pirellulaceae</taxon>
        <taxon>Novipirellula</taxon>
    </lineage>
</organism>
<dbReference type="Gene3D" id="3.20.20.80">
    <property type="entry name" value="Glycosidases"/>
    <property type="match status" value="1"/>
</dbReference>